<comment type="subcellular location">
    <subcellularLocation>
        <location evidence="1">Endomembrane system</location>
        <topology evidence="1">Multi-pass membrane protein</topology>
    </subcellularLocation>
</comment>
<sequence>MSSPLGLLHRCGGARPRLGPLRNLLGPRAARTPARRGATLARKGVAVAQEAPPEARLALIDWTAPFAQPAAAVVAAAAYAGVLAPDATPWLRALLCAAGPLALHVLGPALDLALGEKPPPALPPGARPPPADDLGSRLLPALGVAAHLGAALCCLVAVAAAPLQPVPLALLTYSLATSAAPTLAAAHELIHSRHPLHLAAARLHLTLHWWYPYYRAHHQHHLHACTPLDYASAPRGMDIYTYMAGYLGGSYTEAWQLACEECRRAGHPVVSIHNGALMSFIAQPLLTAAIGLAFGPLAAAVHLAASVIMLSYMSALDYALHYGLSRPPLPPPSPTSNAATTASTSATPSSTPISESASASPSATSRVDSAAGASSSTAAAPPGPHAPPPPQRYSPLTPLNSWTSLYPWENGVLYRVLIHADHHRVAFKSYAWLRPGPGAPLFPGPINLLALATFVPPLWMALMDERADQVNARNRQLLASGPGSAEGAGAWARGAEAEAAGPVAATREPGEAAWSEAMRGGGAT</sequence>
<name>A0A835YFF0_9CHLO</name>
<dbReference type="PANTHER" id="PTHR38674">
    <property type="entry name" value="ALKANE 1-MONOOXYGENASE 1"/>
    <property type="match status" value="1"/>
</dbReference>
<dbReference type="GO" id="GO:0016491">
    <property type="term" value="F:oxidoreductase activity"/>
    <property type="evidence" value="ECO:0007669"/>
    <property type="project" value="UniProtKB-KW"/>
</dbReference>
<accession>A0A835YFF0</accession>
<evidence type="ECO:0000256" key="7">
    <source>
        <dbReference type="SAM" id="MobiDB-lite"/>
    </source>
</evidence>
<evidence type="ECO:0008006" key="10">
    <source>
        <dbReference type="Google" id="ProtNLM"/>
    </source>
</evidence>
<dbReference type="Proteomes" id="UP000612055">
    <property type="component" value="Unassembled WGS sequence"/>
</dbReference>
<comment type="caution">
    <text evidence="8">The sequence shown here is derived from an EMBL/GenBank/DDBJ whole genome shotgun (WGS) entry which is preliminary data.</text>
</comment>
<keyword evidence="4" id="KW-0560">Oxidoreductase</keyword>
<dbReference type="OrthoDB" id="548508at2759"/>
<reference evidence="8" key="1">
    <citation type="journal article" date="2020" name="bioRxiv">
        <title>Comparative genomics of Chlamydomonas.</title>
        <authorList>
            <person name="Craig R.J."/>
            <person name="Hasan A.R."/>
            <person name="Ness R.W."/>
            <person name="Keightley P.D."/>
        </authorList>
    </citation>
    <scope>NUCLEOTIDE SEQUENCE</scope>
    <source>
        <strain evidence="8">CCAP 11/70</strain>
    </source>
</reference>
<evidence type="ECO:0000256" key="3">
    <source>
        <dbReference type="ARBA" id="ARBA00022989"/>
    </source>
</evidence>
<evidence type="ECO:0000313" key="9">
    <source>
        <dbReference type="Proteomes" id="UP000612055"/>
    </source>
</evidence>
<organism evidence="8 9">
    <name type="scientific">Edaphochlamys debaryana</name>
    <dbReference type="NCBI Taxonomy" id="47281"/>
    <lineage>
        <taxon>Eukaryota</taxon>
        <taxon>Viridiplantae</taxon>
        <taxon>Chlorophyta</taxon>
        <taxon>core chlorophytes</taxon>
        <taxon>Chlorophyceae</taxon>
        <taxon>CS clade</taxon>
        <taxon>Chlamydomonadales</taxon>
        <taxon>Chlamydomonadales incertae sedis</taxon>
        <taxon>Edaphochlamys</taxon>
    </lineage>
</organism>
<dbReference type="PANTHER" id="PTHR38674:SF1">
    <property type="entry name" value="ALKANE 1-MONOOXYGENASE 1"/>
    <property type="match status" value="1"/>
</dbReference>
<evidence type="ECO:0000256" key="1">
    <source>
        <dbReference type="ARBA" id="ARBA00004127"/>
    </source>
</evidence>
<keyword evidence="2" id="KW-0812">Transmembrane</keyword>
<dbReference type="EMBL" id="JAEHOE010000001">
    <property type="protein sequence ID" value="KAG2501917.1"/>
    <property type="molecule type" value="Genomic_DNA"/>
</dbReference>
<protein>
    <recommendedName>
        <fullName evidence="10">Alkane 1-monooxygenase</fullName>
    </recommendedName>
</protein>
<feature type="compositionally biased region" description="Low complexity" evidence="7">
    <location>
        <begin position="335"/>
        <end position="380"/>
    </location>
</feature>
<feature type="region of interest" description="Disordered" evidence="7">
    <location>
        <begin position="499"/>
        <end position="524"/>
    </location>
</feature>
<gene>
    <name evidence="8" type="ORF">HYH03_000415</name>
</gene>
<keyword evidence="9" id="KW-1185">Reference proteome</keyword>
<keyword evidence="6" id="KW-0472">Membrane</keyword>
<dbReference type="InterPro" id="IPR033885">
    <property type="entry name" value="AlkB/XylM"/>
</dbReference>
<keyword evidence="5" id="KW-0408">Iron</keyword>
<dbReference type="GO" id="GO:0012505">
    <property type="term" value="C:endomembrane system"/>
    <property type="evidence" value="ECO:0007669"/>
    <property type="project" value="UniProtKB-SubCell"/>
</dbReference>
<feature type="compositionally biased region" description="Pro residues" evidence="7">
    <location>
        <begin position="381"/>
        <end position="392"/>
    </location>
</feature>
<evidence type="ECO:0000313" key="8">
    <source>
        <dbReference type="EMBL" id="KAG2501917.1"/>
    </source>
</evidence>
<proteinExistence type="predicted"/>
<keyword evidence="3" id="KW-1133">Transmembrane helix</keyword>
<evidence type="ECO:0000256" key="5">
    <source>
        <dbReference type="ARBA" id="ARBA00023004"/>
    </source>
</evidence>
<dbReference type="AlphaFoldDB" id="A0A835YFF0"/>
<evidence type="ECO:0000256" key="6">
    <source>
        <dbReference type="ARBA" id="ARBA00023136"/>
    </source>
</evidence>
<feature type="region of interest" description="Disordered" evidence="7">
    <location>
        <begin position="330"/>
        <end position="394"/>
    </location>
</feature>
<evidence type="ECO:0000256" key="4">
    <source>
        <dbReference type="ARBA" id="ARBA00023002"/>
    </source>
</evidence>
<evidence type="ECO:0000256" key="2">
    <source>
        <dbReference type="ARBA" id="ARBA00022692"/>
    </source>
</evidence>